<dbReference type="PROSITE" id="PS01131">
    <property type="entry name" value="RRNA_A_DIMETH"/>
    <property type="match status" value="1"/>
</dbReference>
<dbReference type="InterPro" id="IPR029063">
    <property type="entry name" value="SAM-dependent_MTases_sf"/>
</dbReference>
<evidence type="ECO:0000256" key="3">
    <source>
        <dbReference type="ARBA" id="ARBA00022679"/>
    </source>
</evidence>
<keyword evidence="1 7" id="KW-0698">rRNA processing</keyword>
<reference evidence="10 11" key="1">
    <citation type="submission" date="2024-02" db="EMBL/GenBank/DDBJ databases">
        <authorList>
            <person name="Chen Y."/>
            <person name="Shah S."/>
            <person name="Dougan E. K."/>
            <person name="Thang M."/>
            <person name="Chan C."/>
        </authorList>
    </citation>
    <scope>NUCLEOTIDE SEQUENCE [LARGE SCALE GENOMIC DNA]</scope>
</reference>
<dbReference type="SMART" id="SM00650">
    <property type="entry name" value="rADc"/>
    <property type="match status" value="1"/>
</dbReference>
<comment type="caution">
    <text evidence="6">Lacks conserved residue(s) required for the propagation of feature annotation.</text>
</comment>
<evidence type="ECO:0000256" key="1">
    <source>
        <dbReference type="ARBA" id="ARBA00022552"/>
    </source>
</evidence>
<evidence type="ECO:0000313" key="11">
    <source>
        <dbReference type="Proteomes" id="UP001642484"/>
    </source>
</evidence>
<dbReference type="NCBIfam" id="TIGR00755">
    <property type="entry name" value="ksgA"/>
    <property type="match status" value="1"/>
</dbReference>
<keyword evidence="5 6" id="KW-0694">RNA-binding</keyword>
<comment type="similarity">
    <text evidence="6 7">Belongs to the class I-like SAM-binding methyltransferase superfamily. rRNA adenine N(6)-methyltransferase family.</text>
</comment>
<dbReference type="InterPro" id="IPR011530">
    <property type="entry name" value="rRNA_adenine_dimethylase"/>
</dbReference>
<proteinExistence type="inferred from homology"/>
<keyword evidence="4 6" id="KW-0949">S-adenosyl-L-methionine</keyword>
<evidence type="ECO:0000256" key="8">
    <source>
        <dbReference type="SAM" id="SignalP"/>
    </source>
</evidence>
<dbReference type="InterPro" id="IPR020598">
    <property type="entry name" value="rRNA_Ade_methylase_Trfase_N"/>
</dbReference>
<evidence type="ECO:0000259" key="9">
    <source>
        <dbReference type="SMART" id="SM00650"/>
    </source>
</evidence>
<organism evidence="10 11">
    <name type="scientific">Durusdinium trenchii</name>
    <dbReference type="NCBI Taxonomy" id="1381693"/>
    <lineage>
        <taxon>Eukaryota</taxon>
        <taxon>Sar</taxon>
        <taxon>Alveolata</taxon>
        <taxon>Dinophyceae</taxon>
        <taxon>Suessiales</taxon>
        <taxon>Symbiodiniaceae</taxon>
        <taxon>Durusdinium</taxon>
    </lineage>
</organism>
<dbReference type="PROSITE" id="PS51689">
    <property type="entry name" value="SAM_RNA_A_N6_MT"/>
    <property type="match status" value="1"/>
</dbReference>
<dbReference type="EC" id="2.1.1.-" evidence="7"/>
<dbReference type="CDD" id="cd02440">
    <property type="entry name" value="AdoMet_MTases"/>
    <property type="match status" value="1"/>
</dbReference>
<feature type="domain" description="Ribosomal RNA adenine methylase transferase N-terminal" evidence="9">
    <location>
        <begin position="51"/>
        <end position="228"/>
    </location>
</feature>
<keyword evidence="3 6" id="KW-0808">Transferase</keyword>
<feature type="binding site" evidence="6">
    <location>
        <position position="78"/>
    </location>
    <ligand>
        <name>S-adenosyl-L-methionine</name>
        <dbReference type="ChEBI" id="CHEBI:59789"/>
    </ligand>
</feature>
<evidence type="ECO:0000256" key="6">
    <source>
        <dbReference type="PROSITE-ProRule" id="PRU01026"/>
    </source>
</evidence>
<dbReference type="EMBL" id="CAXAMN010008158">
    <property type="protein sequence ID" value="CAK9024175.1"/>
    <property type="molecule type" value="Genomic_DNA"/>
</dbReference>
<keyword evidence="2 6" id="KW-0489">Methyltransferase</keyword>
<evidence type="ECO:0000256" key="7">
    <source>
        <dbReference type="RuleBase" id="RU362106"/>
    </source>
</evidence>
<name>A0ABP0KBK3_9DINO</name>
<dbReference type="SUPFAM" id="SSF53335">
    <property type="entry name" value="S-adenosyl-L-methionine-dependent methyltransferases"/>
    <property type="match status" value="1"/>
</dbReference>
<dbReference type="Gene3D" id="3.40.50.150">
    <property type="entry name" value="Vaccinia Virus protein VP39"/>
    <property type="match status" value="1"/>
</dbReference>
<dbReference type="InterPro" id="IPR020596">
    <property type="entry name" value="rRNA_Ade_Mease_Trfase_CS"/>
</dbReference>
<feature type="binding site" evidence="6">
    <location>
        <position position="99"/>
    </location>
    <ligand>
        <name>S-adenosyl-L-methionine</name>
        <dbReference type="ChEBI" id="CHEBI:59789"/>
    </ligand>
</feature>
<dbReference type="Proteomes" id="UP001642484">
    <property type="component" value="Unassembled WGS sequence"/>
</dbReference>
<evidence type="ECO:0000256" key="5">
    <source>
        <dbReference type="ARBA" id="ARBA00022884"/>
    </source>
</evidence>
<feature type="binding site" evidence="6">
    <location>
        <position position="143"/>
    </location>
    <ligand>
        <name>S-adenosyl-L-methionine</name>
        <dbReference type="ChEBI" id="CHEBI:59789"/>
    </ligand>
</feature>
<dbReference type="PANTHER" id="PTHR11727:SF18">
    <property type="entry name" value="RRNA ADENINE N(6)-METHYLTRANSFERASE"/>
    <property type="match status" value="1"/>
</dbReference>
<comment type="caution">
    <text evidence="10">The sequence shown here is derived from an EMBL/GenBank/DDBJ whole genome shotgun (WGS) entry which is preliminary data.</text>
</comment>
<protein>
    <recommendedName>
        <fullName evidence="7">rRNA adenine N(6)-methyltransferase</fullName>
        <ecNumber evidence="7">2.1.1.-</ecNumber>
    </recommendedName>
</protein>
<feature type="chain" id="PRO_5046575701" description="rRNA adenine N(6)-methyltransferase" evidence="8">
    <location>
        <begin position="25"/>
        <end position="300"/>
    </location>
</feature>
<feature type="signal peptide" evidence="8">
    <location>
        <begin position="1"/>
        <end position="24"/>
    </location>
</feature>
<accession>A0ABP0KBK3</accession>
<gene>
    <name evidence="10" type="ORF">CCMP2556_LOCUS15525</name>
</gene>
<dbReference type="InterPro" id="IPR001737">
    <property type="entry name" value="KsgA/Erm"/>
</dbReference>
<evidence type="ECO:0000313" key="10">
    <source>
        <dbReference type="EMBL" id="CAK9024175.1"/>
    </source>
</evidence>
<keyword evidence="8" id="KW-0732">Signal</keyword>
<evidence type="ECO:0000256" key="4">
    <source>
        <dbReference type="ARBA" id="ARBA00022691"/>
    </source>
</evidence>
<keyword evidence="11" id="KW-1185">Reference proteome</keyword>
<feature type="binding site" evidence="6">
    <location>
        <position position="46"/>
    </location>
    <ligand>
        <name>S-adenosyl-L-methionine</name>
        <dbReference type="ChEBI" id="CHEBI:59789"/>
    </ligand>
</feature>
<dbReference type="PANTHER" id="PTHR11727">
    <property type="entry name" value="DIMETHYLADENOSINE TRANSFERASE"/>
    <property type="match status" value="1"/>
</dbReference>
<evidence type="ECO:0000256" key="2">
    <source>
        <dbReference type="ARBA" id="ARBA00022603"/>
    </source>
</evidence>
<dbReference type="Pfam" id="PF00398">
    <property type="entry name" value="RrnaAD"/>
    <property type="match status" value="1"/>
</dbReference>
<sequence length="300" mass="33379">MRGFAARHGWWLVAATWLVDVTLEASVPKLPARSHRPKQQLGQSYLSDPNTVAKIVRSFEKAVHERGGSSTSAVLELGPGLGALTQLLVSSFPRMVAVEVDPRAVEILRKDLPKLEVRLQNMLKLNYSELLLEMGGPCFVVGNLPYSITTEALLSLVLSPRSIRFAQVMVQKEAAERMVAPVGSKDYSVLSVMLQAFARLRQLYLVPPTAFYPQPKVVSAVVELDFDHPTTEVDVGVLLDVVKESFRQRKRALRHSLKGYLQKRRLLHFGGHSFFSLRLEATALRLEAIASRWEAIASIG</sequence>